<dbReference type="Proteomes" id="UP001597286">
    <property type="component" value="Unassembled WGS sequence"/>
</dbReference>
<evidence type="ECO:0000256" key="1">
    <source>
        <dbReference type="SAM" id="MobiDB-lite"/>
    </source>
</evidence>
<feature type="transmembrane region" description="Helical" evidence="2">
    <location>
        <begin position="12"/>
        <end position="33"/>
    </location>
</feature>
<keyword evidence="2" id="KW-1133">Transmembrane helix</keyword>
<evidence type="ECO:0000313" key="3">
    <source>
        <dbReference type="EMBL" id="MFD1814896.1"/>
    </source>
</evidence>
<feature type="transmembrane region" description="Helical" evidence="2">
    <location>
        <begin position="57"/>
        <end position="79"/>
    </location>
</feature>
<name>A0ABW4P8Q4_9NOCA</name>
<organism evidence="3 4">
    <name type="scientific">Rhodococcus gannanensis</name>
    <dbReference type="NCBI Taxonomy" id="1960308"/>
    <lineage>
        <taxon>Bacteria</taxon>
        <taxon>Bacillati</taxon>
        <taxon>Actinomycetota</taxon>
        <taxon>Actinomycetes</taxon>
        <taxon>Mycobacteriales</taxon>
        <taxon>Nocardiaceae</taxon>
        <taxon>Rhodococcus</taxon>
    </lineage>
</organism>
<feature type="region of interest" description="Disordered" evidence="1">
    <location>
        <begin position="188"/>
        <end position="207"/>
    </location>
</feature>
<evidence type="ECO:0000313" key="4">
    <source>
        <dbReference type="Proteomes" id="UP001597286"/>
    </source>
</evidence>
<keyword evidence="2" id="KW-0472">Membrane</keyword>
<comment type="caution">
    <text evidence="3">The sequence shown here is derived from an EMBL/GenBank/DDBJ whole genome shotgun (WGS) entry which is preliminary data.</text>
</comment>
<protein>
    <recommendedName>
        <fullName evidence="5">Alkaline shock response membrane anchor protein AmaP</fullName>
    </recommendedName>
</protein>
<dbReference type="RefSeq" id="WP_378487358.1">
    <property type="nucleotide sequence ID" value="NZ_JBHUFB010000020.1"/>
</dbReference>
<keyword evidence="4" id="KW-1185">Reference proteome</keyword>
<dbReference type="EMBL" id="JBHUFB010000020">
    <property type="protein sequence ID" value="MFD1814896.1"/>
    <property type="molecule type" value="Genomic_DNA"/>
</dbReference>
<evidence type="ECO:0000256" key="2">
    <source>
        <dbReference type="SAM" id="Phobius"/>
    </source>
</evidence>
<reference evidence="4" key="1">
    <citation type="journal article" date="2019" name="Int. J. Syst. Evol. Microbiol.">
        <title>The Global Catalogue of Microorganisms (GCM) 10K type strain sequencing project: providing services to taxonomists for standard genome sequencing and annotation.</title>
        <authorList>
            <consortium name="The Broad Institute Genomics Platform"/>
            <consortium name="The Broad Institute Genome Sequencing Center for Infectious Disease"/>
            <person name="Wu L."/>
            <person name="Ma J."/>
        </authorList>
    </citation>
    <scope>NUCLEOTIDE SEQUENCE [LARGE SCALE GENOMIC DNA]</scope>
    <source>
        <strain evidence="4">DT72</strain>
    </source>
</reference>
<evidence type="ECO:0008006" key="5">
    <source>
        <dbReference type="Google" id="ProtNLM"/>
    </source>
</evidence>
<gene>
    <name evidence="3" type="ORF">ACFSJG_21970</name>
</gene>
<keyword evidence="2" id="KW-0812">Transmembrane</keyword>
<proteinExistence type="predicted"/>
<accession>A0ABW4P8Q4</accession>
<sequence>MNRRTSVVDRLVALAAGALLVAGAGLTLTWIVGVESVRSFARRFDRTEFAALPDQSWWPTALGVTAVVSVLAGLTLLLLNLRRSRPETMPVIPSGPAPSGGDASLSVDPGPLAEGLAAELAGLDGVRSVRRTAVDDRGLATLRVTVVADPSIDVADFTRSAEAFARSMATALPGAPVAAQVLLHLSPAEQSTTTAAEQGPSSPSTAD</sequence>